<dbReference type="Gene3D" id="3.30.70.1880">
    <property type="entry name" value="Protein of unknown function DUF881"/>
    <property type="match status" value="1"/>
</dbReference>
<organism evidence="4 5">
    <name type="scientific">Haloactinopolyspora alba</name>
    <dbReference type="NCBI Taxonomy" id="648780"/>
    <lineage>
        <taxon>Bacteria</taxon>
        <taxon>Bacillati</taxon>
        <taxon>Actinomycetota</taxon>
        <taxon>Actinomycetes</taxon>
        <taxon>Jiangellales</taxon>
        <taxon>Jiangellaceae</taxon>
        <taxon>Haloactinopolyspora</taxon>
    </lineage>
</organism>
<dbReference type="AlphaFoldDB" id="A0A2P8E264"/>
<feature type="compositionally biased region" description="Basic and acidic residues" evidence="3">
    <location>
        <begin position="1"/>
        <end position="13"/>
    </location>
</feature>
<evidence type="ECO:0000256" key="3">
    <source>
        <dbReference type="SAM" id="MobiDB-lite"/>
    </source>
</evidence>
<dbReference type="PANTHER" id="PTHR37313:SF2">
    <property type="entry name" value="UPF0749 PROTEIN YLXX"/>
    <property type="match status" value="1"/>
</dbReference>
<gene>
    <name evidence="4" type="ORF">CLV30_10748</name>
</gene>
<feature type="coiled-coil region" evidence="2">
    <location>
        <begin position="74"/>
        <end position="101"/>
    </location>
</feature>
<reference evidence="4 5" key="1">
    <citation type="submission" date="2018-03" db="EMBL/GenBank/DDBJ databases">
        <title>Genomic Encyclopedia of Archaeal and Bacterial Type Strains, Phase II (KMG-II): from individual species to whole genera.</title>
        <authorList>
            <person name="Goeker M."/>
        </authorList>
    </citation>
    <scope>NUCLEOTIDE SEQUENCE [LARGE SCALE GENOMIC DNA]</scope>
    <source>
        <strain evidence="4 5">DSM 45211</strain>
    </source>
</reference>
<dbReference type="GO" id="GO:0005886">
    <property type="term" value="C:plasma membrane"/>
    <property type="evidence" value="ECO:0007669"/>
    <property type="project" value="TreeGrafter"/>
</dbReference>
<evidence type="ECO:0000256" key="1">
    <source>
        <dbReference type="ARBA" id="ARBA00009108"/>
    </source>
</evidence>
<comment type="similarity">
    <text evidence="1">Belongs to the UPF0749 family.</text>
</comment>
<keyword evidence="5" id="KW-1185">Reference proteome</keyword>
<dbReference type="InterPro" id="IPR010273">
    <property type="entry name" value="DUF881"/>
</dbReference>
<dbReference type="PANTHER" id="PTHR37313">
    <property type="entry name" value="UPF0749 PROTEIN RV1825"/>
    <property type="match status" value="1"/>
</dbReference>
<dbReference type="OrthoDB" id="3211287at2"/>
<proteinExistence type="inferred from homology"/>
<keyword evidence="2" id="KW-0175">Coiled coil</keyword>
<evidence type="ECO:0000313" key="4">
    <source>
        <dbReference type="EMBL" id="PSL03568.1"/>
    </source>
</evidence>
<evidence type="ECO:0000256" key="2">
    <source>
        <dbReference type="SAM" id="Coils"/>
    </source>
</evidence>
<evidence type="ECO:0000313" key="5">
    <source>
        <dbReference type="Proteomes" id="UP000243528"/>
    </source>
</evidence>
<sequence length="272" mass="29280">MPDQEPRTDESTTGRKPPRFTPAAPSGLKRLWRALSKRPDTGHIGVGLLVGLLAFAAVVQVRADDDEALANARRDDLVQILDGLRRQSERLEDQVASLEADRRDLVSGADSETDALKQAQERARVVGVLAGTVPATGPGIIMTITDPDHRVNSVLMYSAIQELRDAGAEAIQILGDGNDSAVRVVHDTYFLGPEDGAMNIGGTMVEPPYNVVAIGDPGTLAGAMSFTKGIVSRIEDQKAQATVTEYNELTVDVLHEPQPHQYARPAPEDEDD</sequence>
<dbReference type="Proteomes" id="UP000243528">
    <property type="component" value="Unassembled WGS sequence"/>
</dbReference>
<protein>
    <submittedName>
        <fullName evidence="4">Uncharacterized protein YlxW (UPF0749 family)</fullName>
    </submittedName>
</protein>
<comment type="caution">
    <text evidence="4">The sequence shown here is derived from an EMBL/GenBank/DDBJ whole genome shotgun (WGS) entry which is preliminary data.</text>
</comment>
<dbReference type="Pfam" id="PF05949">
    <property type="entry name" value="DUF881"/>
    <property type="match status" value="1"/>
</dbReference>
<dbReference type="RefSeq" id="WP_106537330.1">
    <property type="nucleotide sequence ID" value="NZ_PYGE01000007.1"/>
</dbReference>
<dbReference type="EMBL" id="PYGE01000007">
    <property type="protein sequence ID" value="PSL03568.1"/>
    <property type="molecule type" value="Genomic_DNA"/>
</dbReference>
<name>A0A2P8E264_9ACTN</name>
<accession>A0A2P8E264</accession>
<feature type="region of interest" description="Disordered" evidence="3">
    <location>
        <begin position="1"/>
        <end position="25"/>
    </location>
</feature>